<feature type="transmembrane region" description="Helical" evidence="1">
    <location>
        <begin position="29"/>
        <end position="47"/>
    </location>
</feature>
<dbReference type="Pfam" id="PF04186">
    <property type="entry name" value="FxsA"/>
    <property type="match status" value="1"/>
</dbReference>
<name>A0A1X0YEL5_9BACT</name>
<dbReference type="PANTHER" id="PTHR35335:SF1">
    <property type="entry name" value="UPF0716 PROTEIN FXSA"/>
    <property type="match status" value="1"/>
</dbReference>
<accession>A0A1X0YEL5</accession>
<keyword evidence="1" id="KW-0472">Membrane</keyword>
<dbReference type="EMBL" id="NAAD01000001">
    <property type="protein sequence ID" value="ORJ63559.1"/>
    <property type="molecule type" value="Genomic_DNA"/>
</dbReference>
<dbReference type="GO" id="GO:0016020">
    <property type="term" value="C:membrane"/>
    <property type="evidence" value="ECO:0007669"/>
    <property type="project" value="InterPro"/>
</dbReference>
<dbReference type="RefSeq" id="WP_085008777.1">
    <property type="nucleotide sequence ID" value="NZ_NAAD01000001.1"/>
</dbReference>
<dbReference type="PANTHER" id="PTHR35335">
    <property type="entry name" value="UPF0716 PROTEIN FXSA"/>
    <property type="match status" value="1"/>
</dbReference>
<comment type="caution">
    <text evidence="2">The sequence shown here is derived from an EMBL/GenBank/DDBJ whole genome shotgun (WGS) entry which is preliminary data.</text>
</comment>
<proteinExistence type="predicted"/>
<reference evidence="2 3" key="1">
    <citation type="submission" date="2017-03" db="EMBL/GenBank/DDBJ databases">
        <title>Genome sequence of Geothermobacter sp. EPR-M, Deep-Sea Iron Reducer.</title>
        <authorList>
            <person name="Tully B."/>
            <person name="Savalia P."/>
            <person name="Abuyen K."/>
            <person name="Baughan C."/>
            <person name="Romero E."/>
            <person name="Ronkowski C."/>
            <person name="Torres B."/>
            <person name="Tremblay J."/>
            <person name="Trujillo A."/>
            <person name="Tyler M."/>
            <person name="Perez-Rodriguez I."/>
            <person name="Amend J."/>
        </authorList>
    </citation>
    <scope>NUCLEOTIDE SEQUENCE [LARGE SCALE GENOMIC DNA]</scope>
    <source>
        <strain evidence="2 3">EPR-M</strain>
    </source>
</reference>
<keyword evidence="3" id="KW-1185">Reference proteome</keyword>
<evidence type="ECO:0000313" key="2">
    <source>
        <dbReference type="EMBL" id="ORJ63559.1"/>
    </source>
</evidence>
<dbReference type="OrthoDB" id="9792788at2"/>
<sequence length="130" mass="14435">MFITLIVIFILVPILEVYTLIQAGALIGVGPTIALILLTGIAGAWLARSQGLELVQRIQSELTAGRMPTEELIDGAMVLVGGVVLLTPGFWTDLMGFICLVPGTRNLVKKLLRRWFENQRRKGTIQFRRF</sequence>
<evidence type="ECO:0000313" key="3">
    <source>
        <dbReference type="Proteomes" id="UP000193136"/>
    </source>
</evidence>
<dbReference type="NCBIfam" id="NF008528">
    <property type="entry name" value="PRK11463.1-2"/>
    <property type="match status" value="1"/>
</dbReference>
<dbReference type="STRING" id="1969733.B5V00_01440"/>
<keyword evidence="1" id="KW-0812">Transmembrane</keyword>
<protein>
    <submittedName>
        <fullName evidence="2">Membrane protein FxsA</fullName>
    </submittedName>
</protein>
<dbReference type="Proteomes" id="UP000193136">
    <property type="component" value="Unassembled WGS sequence"/>
</dbReference>
<gene>
    <name evidence="2" type="ORF">B5V00_01440</name>
</gene>
<evidence type="ECO:0000256" key="1">
    <source>
        <dbReference type="SAM" id="Phobius"/>
    </source>
</evidence>
<organism evidence="2 3">
    <name type="scientific">Geothermobacter hydrogeniphilus</name>
    <dbReference type="NCBI Taxonomy" id="1969733"/>
    <lineage>
        <taxon>Bacteria</taxon>
        <taxon>Pseudomonadati</taxon>
        <taxon>Thermodesulfobacteriota</taxon>
        <taxon>Desulfuromonadia</taxon>
        <taxon>Desulfuromonadales</taxon>
        <taxon>Geothermobacteraceae</taxon>
        <taxon>Geothermobacter</taxon>
    </lineage>
</organism>
<dbReference type="AlphaFoldDB" id="A0A1X0YEL5"/>
<dbReference type="InterPro" id="IPR007313">
    <property type="entry name" value="FxsA"/>
</dbReference>
<keyword evidence="1" id="KW-1133">Transmembrane helix</keyword>